<dbReference type="SMART" id="SM00545">
    <property type="entry name" value="JmjN"/>
    <property type="match status" value="1"/>
</dbReference>
<feature type="compositionally biased region" description="Basic and acidic residues" evidence="16">
    <location>
        <begin position="1659"/>
        <end position="1669"/>
    </location>
</feature>
<evidence type="ECO:0000259" key="17">
    <source>
        <dbReference type="PROSITE" id="PS50016"/>
    </source>
</evidence>
<evidence type="ECO:0000256" key="7">
    <source>
        <dbReference type="ARBA" id="ARBA00022771"/>
    </source>
</evidence>
<dbReference type="CDD" id="cd16864">
    <property type="entry name" value="ARID_JARID"/>
    <property type="match status" value="1"/>
</dbReference>
<evidence type="ECO:0000256" key="1">
    <source>
        <dbReference type="ARBA" id="ARBA00001954"/>
    </source>
</evidence>
<evidence type="ECO:0000256" key="2">
    <source>
        <dbReference type="ARBA" id="ARBA00004123"/>
    </source>
</evidence>
<evidence type="ECO:0000256" key="10">
    <source>
        <dbReference type="ARBA" id="ARBA00022964"/>
    </source>
</evidence>
<name>A0ABM1C666_LIMPO</name>
<evidence type="ECO:0000256" key="15">
    <source>
        <dbReference type="PROSITE-ProRule" id="PRU00146"/>
    </source>
</evidence>
<comment type="catalytic activity">
    <reaction evidence="14">
        <text>N(6),N(6),N(6)-trimethyl-L-lysyl(4)-[histone H3] + 3 2-oxoglutarate + 3 O2 = L-lysyl(4)-[histone H3] + 3 formaldehyde + 3 succinate + 3 CO2</text>
        <dbReference type="Rhea" id="RHEA:60208"/>
        <dbReference type="Rhea" id="RHEA-COMP:15537"/>
        <dbReference type="Rhea" id="RHEA-COMP:15547"/>
        <dbReference type="ChEBI" id="CHEBI:15379"/>
        <dbReference type="ChEBI" id="CHEBI:16526"/>
        <dbReference type="ChEBI" id="CHEBI:16810"/>
        <dbReference type="ChEBI" id="CHEBI:16842"/>
        <dbReference type="ChEBI" id="CHEBI:29969"/>
        <dbReference type="ChEBI" id="CHEBI:30031"/>
        <dbReference type="ChEBI" id="CHEBI:61961"/>
        <dbReference type="EC" id="1.14.11.67"/>
    </reaction>
</comment>
<dbReference type="PROSITE" id="PS51183">
    <property type="entry name" value="JMJN"/>
    <property type="match status" value="1"/>
</dbReference>
<evidence type="ECO:0000256" key="9">
    <source>
        <dbReference type="ARBA" id="ARBA00022853"/>
    </source>
</evidence>
<feature type="compositionally biased region" description="Basic residues" evidence="16">
    <location>
        <begin position="1590"/>
        <end position="1601"/>
    </location>
</feature>
<evidence type="ECO:0000313" key="21">
    <source>
        <dbReference type="Proteomes" id="UP000694941"/>
    </source>
</evidence>
<reference evidence="22" key="1">
    <citation type="submission" date="2025-08" db="UniProtKB">
        <authorList>
            <consortium name="RefSeq"/>
        </authorList>
    </citation>
    <scope>IDENTIFICATION</scope>
    <source>
        <tissue evidence="22">Muscle</tissue>
    </source>
</reference>
<feature type="compositionally biased region" description="Basic and acidic residues" evidence="16">
    <location>
        <begin position="1602"/>
        <end position="1631"/>
    </location>
</feature>
<keyword evidence="13" id="KW-0539">Nucleus</keyword>
<feature type="region of interest" description="Disordered" evidence="16">
    <location>
        <begin position="1404"/>
        <end position="1428"/>
    </location>
</feature>
<dbReference type="PROSITE" id="PS51011">
    <property type="entry name" value="ARID"/>
    <property type="match status" value="1"/>
</dbReference>
<dbReference type="Pfam" id="PF02373">
    <property type="entry name" value="JmjC"/>
    <property type="match status" value="1"/>
</dbReference>
<feature type="compositionally biased region" description="Polar residues" evidence="16">
    <location>
        <begin position="1799"/>
        <end position="1818"/>
    </location>
</feature>
<evidence type="ECO:0000256" key="5">
    <source>
        <dbReference type="ARBA" id="ARBA00022723"/>
    </source>
</evidence>
<dbReference type="SMART" id="SM00558">
    <property type="entry name" value="JmjC"/>
    <property type="match status" value="1"/>
</dbReference>
<keyword evidence="10" id="KW-0223">Dioxygenase</keyword>
<dbReference type="InterPro" id="IPR048615">
    <property type="entry name" value="KDM5_C-hel"/>
</dbReference>
<evidence type="ECO:0000259" key="18">
    <source>
        <dbReference type="PROSITE" id="PS51011"/>
    </source>
</evidence>
<dbReference type="InterPro" id="IPR036431">
    <property type="entry name" value="ARID_dom_sf"/>
</dbReference>
<feature type="region of interest" description="Disordered" evidence="16">
    <location>
        <begin position="1765"/>
        <end position="1825"/>
    </location>
</feature>
<dbReference type="SMART" id="SM00249">
    <property type="entry name" value="PHD"/>
    <property type="match status" value="3"/>
</dbReference>
<dbReference type="InterPro" id="IPR013637">
    <property type="entry name" value="Lys_sp_deMease-like_dom"/>
</dbReference>
<dbReference type="CDD" id="cd15606">
    <property type="entry name" value="PHD2_KDM5A"/>
    <property type="match status" value="1"/>
</dbReference>
<dbReference type="PROSITE" id="PS51184">
    <property type="entry name" value="JMJC"/>
    <property type="match status" value="1"/>
</dbReference>
<dbReference type="Pfam" id="PF08429">
    <property type="entry name" value="PLU-1"/>
    <property type="match status" value="1"/>
</dbReference>
<feature type="compositionally biased region" description="Basic and acidic residues" evidence="16">
    <location>
        <begin position="179"/>
        <end position="191"/>
    </location>
</feature>
<dbReference type="CDD" id="cd15610">
    <property type="entry name" value="PHD3_KDM5A_like"/>
    <property type="match status" value="1"/>
</dbReference>
<keyword evidence="8" id="KW-0862">Zinc</keyword>
<feature type="domain" description="JmjC" evidence="20">
    <location>
        <begin position="429"/>
        <end position="595"/>
    </location>
</feature>
<dbReference type="Pfam" id="PF00628">
    <property type="entry name" value="PHD"/>
    <property type="match status" value="3"/>
</dbReference>
<feature type="compositionally biased region" description="Low complexity" evidence="16">
    <location>
        <begin position="1406"/>
        <end position="1415"/>
    </location>
</feature>
<protein>
    <recommendedName>
        <fullName evidence="4">[histone H3]-trimethyl-L-lysine(4) demethylase</fullName>
        <ecNumber evidence="4">1.14.11.67</ecNumber>
    </recommendedName>
</protein>
<evidence type="ECO:0000256" key="8">
    <source>
        <dbReference type="ARBA" id="ARBA00022833"/>
    </source>
</evidence>
<dbReference type="InterPro" id="IPR003349">
    <property type="entry name" value="JmjN"/>
</dbReference>
<dbReference type="Proteomes" id="UP000694941">
    <property type="component" value="Unplaced"/>
</dbReference>
<keyword evidence="21" id="KW-1185">Reference proteome</keyword>
<comment type="similarity">
    <text evidence="3">Belongs to the JARID1 histone demethylase family.</text>
</comment>
<comment type="subcellular location">
    <subcellularLocation>
        <location evidence="2">Nucleus</location>
    </subcellularLocation>
</comment>
<evidence type="ECO:0000256" key="6">
    <source>
        <dbReference type="ARBA" id="ARBA00022737"/>
    </source>
</evidence>
<dbReference type="Gene3D" id="3.30.40.10">
    <property type="entry name" value="Zinc/RING finger domain, C3HC4 (zinc finger)"/>
    <property type="match status" value="3"/>
</dbReference>
<accession>A0ABM1C666</accession>
<dbReference type="Pfam" id="PF21323">
    <property type="entry name" value="KDM5_C-hel"/>
    <property type="match status" value="1"/>
</dbReference>
<dbReference type="InterPro" id="IPR013083">
    <property type="entry name" value="Znf_RING/FYVE/PHD"/>
</dbReference>
<dbReference type="Gene3D" id="1.10.150.60">
    <property type="entry name" value="ARID DNA-binding domain"/>
    <property type="match status" value="1"/>
</dbReference>
<keyword evidence="11" id="KW-0560">Oxidoreductase</keyword>
<dbReference type="Pfam" id="PF02928">
    <property type="entry name" value="zf-C5HC2"/>
    <property type="match status" value="1"/>
</dbReference>
<dbReference type="InterPro" id="IPR047970">
    <property type="entry name" value="KDM5A_PHD2"/>
</dbReference>
<dbReference type="Pfam" id="PF02375">
    <property type="entry name" value="JmjN"/>
    <property type="match status" value="1"/>
</dbReference>
<feature type="domain" description="PHD-type" evidence="17">
    <location>
        <begin position="1676"/>
        <end position="1731"/>
    </location>
</feature>
<comment type="cofactor">
    <cofactor evidence="1">
        <name>Fe(2+)</name>
        <dbReference type="ChEBI" id="CHEBI:29033"/>
    </cofactor>
</comment>
<sequence length="1825" mass="206729">METMEWDFKPPPEAPVFEPTVEEFKDPLAYIAKIKSIAEKAGICKIKPPPEWQPPFTVDVDNFKFTPRVQRLNELEATTRIKLNFLDQIAKFWELQGSSLKIPNVERKLLDLYLLHHHVHHEGGMDVVTRERKWSKVAFRMGYPPGKSIGSLLRHHYERILYPYDVFKSGASVGKISFEDSREKDKKDTDYIPHGIPSRQAIKPPPEQVARRSKRHTKGTMPCSENAGDLDYSTNNELRKLQFYGAGPKMPGYNPSEGREHGFSLKFLASQYKLGKLKGNINPIDLIVCHVCGRGDAEANMLLCDGCDDSYHNFCLVPPLHEIPKGDWRCPRCVAEEVQKPQEAFGFEQAKKEYTLQEFGEMADQFKSDYFNMPPHLVPTSLVEKEFWRLVRAVNEDVCVEYGADIHTMEHGSGFPTKTNKCALPGEEEYINSGWNLNNLPILENSVLKHINADINGMKIPWVYVGMCFSTFCWHNEDHWSYSINYLHWGEPKTWYGVPGDKAEDFESAMKSAAPELFETQPDLLHQLVTIMNPNILMSSKVPIYRMDQQAGEFMLTFPRSYHAGFNQGYNFAEAVNFCPADWLSIGRECISHYSLLHRFCVFSHDELICKMAADPDSLEISIATATFQDMKEMVESEKELRKCLLEWGVTEADREAFELLADDERQCDFCKTTCFLSAVTCSCDSSKLVCINHKEKLCSCPPSKHCLRYRYTLDELRIMLQRLKVRAESFENWNVKVKNALHAPENEKLDITELKELVQEAEANKFPKMELLDALEDVVQDAEKFSTLAQQLLSRKVRTRNRQSLESKYGSRLTVEELQLFYEQIQKLPCGIKEGILIKDMVEQVIQFEKEAKELLDQEMPDFKKLERALDNGLVLDVDLPQVLQLKHKLVQTRWLEEMKSSLADPMEVTLDILRKLLDSGVNLPPHPSVEKAMAQLQELLTVGERWEEKAKVCLQAKPQQGLQVLEVMVNEACSIPLYLPNVLTLRDVVKKAKDWVADVESLQNANQYPYVEEFESLVAKARPLPVHLELLPQLESQVAAAKALRERTARTFLKKNSVFTLLEVLSPRNDVGSHFLHKNKKKKTKEGSSERDKEESYLFDTKLESSKDPAEIVAAFKLAEQKELKAMRELRNKNIKKRVEDTGDTRYCVCQRPLTNYMLQCELCKDWFHTTCVPLPKSVHTKKQQNFSSAAVVNVARDFKFLCPMCLRSRRPRLETILSLVMSLQKLPVKLTEGVALQCLTERAMSWQDCARHALATEELAAALAKLSVLSQKMVEQAAREKTEKIISSELIRAASKPELHSRLSSVVHSAFGGTSILSSNKLGSEQASNETKFKLEEPVSTPPGAMLSSTIEEVLSVVTDQNEPVSGMEIQVPTACTQQYEKSGNKPQEDTASPYNNLEHAYSSASKGSTSSTPRKHARKSPLVPRQLEVPVLELSEGAKLQMEQLMMEGDLLEVSLDETQHIWRILQATKPARDPMTLGFFPDDENFESEAHGKPEKEKKIKKRKLEDGRAVEKSKVKDKLVKPKLLNSAGSSTEICKPKKKKLKINKDGKPLSSGTAMMSSNDKGNLSSSSSTSSSSNKSFGSPRRLKPFSKKPLKVKIEARERKESLLTIPKKDEDKSSKVEKTKPKLLKKKQNRKPLRKEGPQVRLAMGKGVKTENKAKDQDSPSEEDEDLCSATKCLKPTGEAVNWVQCDGGCEEWFHLYCMGLELKDVSETEDYICPGCIEMSAREAMVVSPIAIKVEVSDNECTSQCTDLLSLERQSPEESMNRIESKDGKEHSVTAHENEVSTRDNVSDLSSSVVPGQEFPSTQQLPPSLFADG</sequence>
<dbReference type="GeneID" id="106478904"/>
<dbReference type="RefSeq" id="XP_013794936.1">
    <property type="nucleotide sequence ID" value="XM_013939482.2"/>
</dbReference>
<dbReference type="InterPro" id="IPR011011">
    <property type="entry name" value="Znf_FYVE_PHD"/>
</dbReference>
<evidence type="ECO:0000259" key="19">
    <source>
        <dbReference type="PROSITE" id="PS51183"/>
    </source>
</evidence>
<dbReference type="SUPFAM" id="SSF46774">
    <property type="entry name" value="ARID-like"/>
    <property type="match status" value="1"/>
</dbReference>
<evidence type="ECO:0000256" key="14">
    <source>
        <dbReference type="ARBA" id="ARBA00048734"/>
    </source>
</evidence>
<dbReference type="PROSITE" id="PS50016">
    <property type="entry name" value="ZF_PHD_2"/>
    <property type="match status" value="3"/>
</dbReference>
<dbReference type="PANTHER" id="PTHR10694:SF33">
    <property type="entry name" value="LYSINE-SPECIFIC DEMETHYLASE 5"/>
    <property type="match status" value="1"/>
</dbReference>
<feature type="domain" description="PHD-type" evidence="17">
    <location>
        <begin position="1147"/>
        <end position="1211"/>
    </location>
</feature>
<evidence type="ECO:0000256" key="11">
    <source>
        <dbReference type="ARBA" id="ARBA00023002"/>
    </source>
</evidence>
<evidence type="ECO:0000259" key="20">
    <source>
        <dbReference type="PROSITE" id="PS51184"/>
    </source>
</evidence>
<dbReference type="InterPro" id="IPR019786">
    <property type="entry name" value="Zinc_finger_PHD-type_CS"/>
</dbReference>
<dbReference type="CDD" id="cd15605">
    <property type="entry name" value="PHD1_Lid_like"/>
    <property type="match status" value="1"/>
</dbReference>
<dbReference type="SUPFAM" id="SSF51197">
    <property type="entry name" value="Clavaminate synthase-like"/>
    <property type="match status" value="1"/>
</dbReference>
<evidence type="ECO:0000256" key="3">
    <source>
        <dbReference type="ARBA" id="ARBA00006801"/>
    </source>
</evidence>
<feature type="domain" description="PHD-type" evidence="17">
    <location>
        <begin position="286"/>
        <end position="336"/>
    </location>
</feature>
<feature type="domain" description="JmjN" evidence="19">
    <location>
        <begin position="14"/>
        <end position="55"/>
    </location>
</feature>
<evidence type="ECO:0000313" key="22">
    <source>
        <dbReference type="RefSeq" id="XP_013794936.1"/>
    </source>
</evidence>
<dbReference type="PROSITE" id="PS01359">
    <property type="entry name" value="ZF_PHD_1"/>
    <property type="match status" value="2"/>
</dbReference>
<organism evidence="21 22">
    <name type="scientific">Limulus polyphemus</name>
    <name type="common">Atlantic horseshoe crab</name>
    <dbReference type="NCBI Taxonomy" id="6850"/>
    <lineage>
        <taxon>Eukaryota</taxon>
        <taxon>Metazoa</taxon>
        <taxon>Ecdysozoa</taxon>
        <taxon>Arthropoda</taxon>
        <taxon>Chelicerata</taxon>
        <taxon>Merostomata</taxon>
        <taxon>Xiphosura</taxon>
        <taxon>Limulidae</taxon>
        <taxon>Limulus</taxon>
    </lineage>
</organism>
<feature type="region of interest" description="Disordered" evidence="16">
    <location>
        <begin position="1487"/>
        <end position="1521"/>
    </location>
</feature>
<dbReference type="SMART" id="SM00501">
    <property type="entry name" value="BRIGHT"/>
    <property type="match status" value="1"/>
</dbReference>
<dbReference type="PANTHER" id="PTHR10694">
    <property type="entry name" value="LYSINE-SPECIFIC DEMETHYLASE"/>
    <property type="match status" value="1"/>
</dbReference>
<keyword evidence="9" id="KW-0156">Chromatin regulator</keyword>
<dbReference type="SUPFAM" id="SSF57903">
    <property type="entry name" value="FYVE/PHD zinc finger"/>
    <property type="match status" value="3"/>
</dbReference>
<proteinExistence type="inferred from homology"/>
<feature type="compositionally biased region" description="Basic and acidic residues" evidence="16">
    <location>
        <begin position="1766"/>
        <end position="1798"/>
    </location>
</feature>
<dbReference type="Gene3D" id="2.60.120.650">
    <property type="entry name" value="Cupin"/>
    <property type="match status" value="1"/>
</dbReference>
<keyword evidence="5" id="KW-0479">Metal-binding</keyword>
<feature type="region of interest" description="Disordered" evidence="16">
    <location>
        <begin position="1535"/>
        <end position="1677"/>
    </location>
</feature>
<keyword evidence="6" id="KW-0677">Repeat</keyword>
<keyword evidence="12" id="KW-0408">Iron</keyword>
<feature type="compositionally biased region" description="Basic residues" evidence="16">
    <location>
        <begin position="1632"/>
        <end position="1644"/>
    </location>
</feature>
<feature type="domain" description="ARID" evidence="18">
    <location>
        <begin position="79"/>
        <end position="169"/>
    </location>
</feature>
<dbReference type="SMART" id="SM01014">
    <property type="entry name" value="ARID"/>
    <property type="match status" value="1"/>
</dbReference>
<feature type="compositionally biased region" description="Low complexity" evidence="16">
    <location>
        <begin position="1565"/>
        <end position="1588"/>
    </location>
</feature>
<evidence type="ECO:0000256" key="16">
    <source>
        <dbReference type="SAM" id="MobiDB-lite"/>
    </source>
</evidence>
<evidence type="ECO:0000256" key="12">
    <source>
        <dbReference type="ARBA" id="ARBA00023004"/>
    </source>
</evidence>
<dbReference type="InterPro" id="IPR003347">
    <property type="entry name" value="JmjC_dom"/>
</dbReference>
<dbReference type="InterPro" id="IPR019787">
    <property type="entry name" value="Znf_PHD-finger"/>
</dbReference>
<feature type="region of interest" description="Disordered" evidence="16">
    <location>
        <begin position="179"/>
        <end position="226"/>
    </location>
</feature>
<gene>
    <name evidence="22" type="primary">LOC106478904</name>
</gene>
<dbReference type="InterPro" id="IPR001606">
    <property type="entry name" value="ARID_dom"/>
</dbReference>
<dbReference type="InterPro" id="IPR001965">
    <property type="entry name" value="Znf_PHD"/>
</dbReference>
<evidence type="ECO:0000256" key="4">
    <source>
        <dbReference type="ARBA" id="ARBA00012902"/>
    </source>
</evidence>
<feature type="compositionally biased region" description="Basic and acidic residues" evidence="16">
    <location>
        <begin position="1493"/>
        <end position="1521"/>
    </location>
</feature>
<evidence type="ECO:0000256" key="13">
    <source>
        <dbReference type="ARBA" id="ARBA00023242"/>
    </source>
</evidence>
<keyword evidence="7 15" id="KW-0863">Zinc-finger</keyword>
<dbReference type="EC" id="1.14.11.67" evidence="4"/>
<dbReference type="InterPro" id="IPR004198">
    <property type="entry name" value="Znf_C5HC2"/>
</dbReference>
<dbReference type="Pfam" id="PF01388">
    <property type="entry name" value="ARID"/>
    <property type="match status" value="1"/>
</dbReference>